<accession>A0ABV8D4R9</accession>
<evidence type="ECO:0000313" key="2">
    <source>
        <dbReference type="EMBL" id="MFC3933436.1"/>
    </source>
</evidence>
<feature type="compositionally biased region" description="Basic and acidic residues" evidence="1">
    <location>
        <begin position="230"/>
        <end position="247"/>
    </location>
</feature>
<sequence length="257" mass="26689">MTDGFLGRWSRRKQEVREGKPVEEPPPPAPPLPPPVASSSLAPTSAVVSGASDTAAEGAAPVAEAPPSPTLADAQALTPASDFKAFVARDVSPEVRNLAMKKLFSDPHFNVMDGLDIYIGDYTQPDPLPEGMLRKMASAHAMGFFDHEKKAEAEALPDVPVDGTAVETGADVGSGAIAPARAQPRDDAEGQAPADVAQSGVCNAIPSDPSSEREVAIPPDEVAVAIPASHSEHDHDAHLRLQPDDAPQRQGVGRGAA</sequence>
<dbReference type="Proteomes" id="UP001595693">
    <property type="component" value="Unassembled WGS sequence"/>
</dbReference>
<feature type="compositionally biased region" description="Low complexity" evidence="1">
    <location>
        <begin position="37"/>
        <end position="63"/>
    </location>
</feature>
<protein>
    <submittedName>
        <fullName evidence="2">DUF3306 domain-containing protein</fullName>
    </submittedName>
</protein>
<dbReference type="InterPro" id="IPR021735">
    <property type="entry name" value="DUF3306"/>
</dbReference>
<feature type="region of interest" description="Disordered" evidence="1">
    <location>
        <begin position="173"/>
        <end position="257"/>
    </location>
</feature>
<feature type="compositionally biased region" description="Pro residues" evidence="1">
    <location>
        <begin position="24"/>
        <end position="36"/>
    </location>
</feature>
<gene>
    <name evidence="2" type="ORF">ACFOW3_02245</name>
</gene>
<dbReference type="Pfam" id="PF11748">
    <property type="entry name" value="DUF3306"/>
    <property type="match status" value="1"/>
</dbReference>
<evidence type="ECO:0000313" key="3">
    <source>
        <dbReference type="Proteomes" id="UP001595693"/>
    </source>
</evidence>
<evidence type="ECO:0000256" key="1">
    <source>
        <dbReference type="SAM" id="MobiDB-lite"/>
    </source>
</evidence>
<dbReference type="RefSeq" id="WP_252635743.1">
    <property type="nucleotide sequence ID" value="NZ_JAMXAX010000061.1"/>
</dbReference>
<keyword evidence="3" id="KW-1185">Reference proteome</keyword>
<reference evidence="3" key="1">
    <citation type="journal article" date="2019" name="Int. J. Syst. Evol. Microbiol.">
        <title>The Global Catalogue of Microorganisms (GCM) 10K type strain sequencing project: providing services to taxonomists for standard genome sequencing and annotation.</title>
        <authorList>
            <consortium name="The Broad Institute Genomics Platform"/>
            <consortium name="The Broad Institute Genome Sequencing Center for Infectious Disease"/>
            <person name="Wu L."/>
            <person name="Ma J."/>
        </authorList>
    </citation>
    <scope>NUCLEOTIDE SEQUENCE [LARGE SCALE GENOMIC DNA]</scope>
    <source>
        <strain evidence="3">CCUG 2113</strain>
    </source>
</reference>
<name>A0ABV8D4R9_9BURK</name>
<feature type="region of interest" description="Disordered" evidence="1">
    <location>
        <begin position="1"/>
        <end position="73"/>
    </location>
</feature>
<comment type="caution">
    <text evidence="2">The sequence shown here is derived from an EMBL/GenBank/DDBJ whole genome shotgun (WGS) entry which is preliminary data.</text>
</comment>
<feature type="compositionally biased region" description="Basic and acidic residues" evidence="1">
    <location>
        <begin position="12"/>
        <end position="23"/>
    </location>
</feature>
<proteinExistence type="predicted"/>
<dbReference type="EMBL" id="JBHSAJ010000002">
    <property type="protein sequence ID" value="MFC3933436.1"/>
    <property type="molecule type" value="Genomic_DNA"/>
</dbReference>
<organism evidence="2 3">
    <name type="scientific">Acidovorax facilis</name>
    <dbReference type="NCBI Taxonomy" id="12917"/>
    <lineage>
        <taxon>Bacteria</taxon>
        <taxon>Pseudomonadati</taxon>
        <taxon>Pseudomonadota</taxon>
        <taxon>Betaproteobacteria</taxon>
        <taxon>Burkholderiales</taxon>
        <taxon>Comamonadaceae</taxon>
        <taxon>Acidovorax</taxon>
    </lineage>
</organism>